<accession>A0ABZ1WHM7</accession>
<sequence>MLPAVVGRHDAALVIRTDFGHAAAWPAVRAELSRPWCDGDLEPQVHVVDDPAWDGASADDVIAAVRADEELTVVFLADSTTMRGHGHPLLAVAVLTRNDCASDEEFEAAGGTVRTVPAGIEDIHANLSIANLDFADVVDAARTDPAGIFRSF</sequence>
<reference evidence="2 3" key="1">
    <citation type="submission" date="2022-10" db="EMBL/GenBank/DDBJ databases">
        <title>The complete genomes of actinobacterial strains from the NBC collection.</title>
        <authorList>
            <person name="Joergensen T.S."/>
            <person name="Alvarez Arevalo M."/>
            <person name="Sterndorff E.B."/>
            <person name="Faurdal D."/>
            <person name="Vuksanovic O."/>
            <person name="Mourched A.-S."/>
            <person name="Charusanti P."/>
            <person name="Shaw S."/>
            <person name="Blin K."/>
            <person name="Weber T."/>
        </authorList>
    </citation>
    <scope>NUCLEOTIDE SEQUENCE [LARGE SCALE GENOMIC DNA]</scope>
    <source>
        <strain evidence="2 3">NBC_01247</strain>
    </source>
</reference>
<dbReference type="EMBL" id="CP108482">
    <property type="protein sequence ID" value="WUS60445.1"/>
    <property type="molecule type" value="Genomic_DNA"/>
</dbReference>
<feature type="domain" description="DUF6924" evidence="1">
    <location>
        <begin position="12"/>
        <end position="152"/>
    </location>
</feature>
<evidence type="ECO:0000313" key="2">
    <source>
        <dbReference type="EMBL" id="WUS60445.1"/>
    </source>
</evidence>
<dbReference type="RefSeq" id="WP_329493454.1">
    <property type="nucleotide sequence ID" value="NZ_CP108460.1"/>
</dbReference>
<dbReference type="Pfam" id="PF21962">
    <property type="entry name" value="DUF6924"/>
    <property type="match status" value="1"/>
</dbReference>
<protein>
    <recommendedName>
        <fullName evidence="1">DUF6924 domain-containing protein</fullName>
    </recommendedName>
</protein>
<evidence type="ECO:0000259" key="1">
    <source>
        <dbReference type="Pfam" id="PF21962"/>
    </source>
</evidence>
<gene>
    <name evidence="2" type="ORF">OG469_36150</name>
</gene>
<organism evidence="2 3">
    <name type="scientific">Kitasatospora herbaricolor</name>
    <dbReference type="NCBI Taxonomy" id="68217"/>
    <lineage>
        <taxon>Bacteria</taxon>
        <taxon>Bacillati</taxon>
        <taxon>Actinomycetota</taxon>
        <taxon>Actinomycetes</taxon>
        <taxon>Kitasatosporales</taxon>
        <taxon>Streptomycetaceae</taxon>
        <taxon>Kitasatospora</taxon>
    </lineage>
</organism>
<name>A0ABZ1WHM7_9ACTN</name>
<dbReference type="InterPro" id="IPR053832">
    <property type="entry name" value="DUF6924"/>
</dbReference>
<dbReference type="Proteomes" id="UP001432014">
    <property type="component" value="Chromosome"/>
</dbReference>
<proteinExistence type="predicted"/>
<evidence type="ECO:0000313" key="3">
    <source>
        <dbReference type="Proteomes" id="UP001432014"/>
    </source>
</evidence>
<keyword evidence="3" id="KW-1185">Reference proteome</keyword>